<dbReference type="AlphaFoldDB" id="A0A918UTM5"/>
<keyword evidence="2" id="KW-1185">Reference proteome</keyword>
<protein>
    <submittedName>
        <fullName evidence="1">Uncharacterized protein</fullName>
    </submittedName>
</protein>
<proteinExistence type="predicted"/>
<evidence type="ECO:0000313" key="1">
    <source>
        <dbReference type="EMBL" id="GGZ34214.1"/>
    </source>
</evidence>
<dbReference type="EMBL" id="BMZB01000002">
    <property type="protein sequence ID" value="GGZ34214.1"/>
    <property type="molecule type" value="Genomic_DNA"/>
</dbReference>
<name>A0A918UTM5_9CAUL</name>
<dbReference type="Proteomes" id="UP000662572">
    <property type="component" value="Unassembled WGS sequence"/>
</dbReference>
<accession>A0A918UTM5</accession>
<organism evidence="1 2">
    <name type="scientific">Asticcacaulis endophyticus</name>
    <dbReference type="NCBI Taxonomy" id="1395890"/>
    <lineage>
        <taxon>Bacteria</taxon>
        <taxon>Pseudomonadati</taxon>
        <taxon>Pseudomonadota</taxon>
        <taxon>Alphaproteobacteria</taxon>
        <taxon>Caulobacterales</taxon>
        <taxon>Caulobacteraceae</taxon>
        <taxon>Asticcacaulis</taxon>
    </lineage>
</organism>
<evidence type="ECO:0000313" key="2">
    <source>
        <dbReference type="Proteomes" id="UP000662572"/>
    </source>
</evidence>
<comment type="caution">
    <text evidence="1">The sequence shown here is derived from an EMBL/GenBank/DDBJ whole genome shotgun (WGS) entry which is preliminary data.</text>
</comment>
<sequence>MTVNPPTHIVSLERVPIGHFLKCAQIKKAAGDCGFVTNDFGLRSTGLFRLELLAQVFKG</sequence>
<reference evidence="1" key="2">
    <citation type="submission" date="2020-09" db="EMBL/GenBank/DDBJ databases">
        <authorList>
            <person name="Sun Q."/>
            <person name="Kim S."/>
        </authorList>
    </citation>
    <scope>NUCLEOTIDE SEQUENCE</scope>
    <source>
        <strain evidence="1">KCTC 32296</strain>
    </source>
</reference>
<gene>
    <name evidence="1" type="ORF">GCM10011273_20760</name>
</gene>
<reference evidence="1" key="1">
    <citation type="journal article" date="2014" name="Int. J. Syst. Evol. Microbiol.">
        <title>Complete genome sequence of Corynebacterium casei LMG S-19264T (=DSM 44701T), isolated from a smear-ripened cheese.</title>
        <authorList>
            <consortium name="US DOE Joint Genome Institute (JGI-PGF)"/>
            <person name="Walter F."/>
            <person name="Albersmeier A."/>
            <person name="Kalinowski J."/>
            <person name="Ruckert C."/>
        </authorList>
    </citation>
    <scope>NUCLEOTIDE SEQUENCE</scope>
    <source>
        <strain evidence="1">KCTC 32296</strain>
    </source>
</reference>